<dbReference type="Proteomes" id="UP000297385">
    <property type="component" value="Unassembled WGS sequence"/>
</dbReference>
<feature type="transmembrane region" description="Helical" evidence="1">
    <location>
        <begin position="47"/>
        <end position="67"/>
    </location>
</feature>
<evidence type="ECO:0000256" key="1">
    <source>
        <dbReference type="SAM" id="Phobius"/>
    </source>
</evidence>
<proteinExistence type="predicted"/>
<keyword evidence="1" id="KW-0472">Membrane</keyword>
<protein>
    <submittedName>
        <fullName evidence="2">Uncharacterized protein</fullName>
    </submittedName>
</protein>
<organism evidence="2 3">
    <name type="scientific">Paraburkholderia dipogonis</name>
    <dbReference type="NCBI Taxonomy" id="1211383"/>
    <lineage>
        <taxon>Bacteria</taxon>
        <taxon>Pseudomonadati</taxon>
        <taxon>Pseudomonadota</taxon>
        <taxon>Betaproteobacteria</taxon>
        <taxon>Burkholderiales</taxon>
        <taxon>Burkholderiaceae</taxon>
        <taxon>Paraburkholderia</taxon>
    </lineage>
</organism>
<dbReference type="AlphaFoldDB" id="A0A4Y8MGB9"/>
<evidence type="ECO:0000313" key="3">
    <source>
        <dbReference type="Proteomes" id="UP000297385"/>
    </source>
</evidence>
<comment type="caution">
    <text evidence="2">The sequence shown here is derived from an EMBL/GenBank/DDBJ whole genome shotgun (WGS) entry which is preliminary data.</text>
</comment>
<accession>A0A4Y8MGB9</accession>
<sequence length="81" mass="8622">MSQPNFVPPSYPIVQFLVSKGTGLSILAALVTLAGLGYLAFATATPWLYPVAMVGAVVLLVLLLSYVEVLKIIADTLLPKY</sequence>
<keyword evidence="1" id="KW-1133">Transmembrane helix</keyword>
<reference evidence="2 3" key="1">
    <citation type="submission" date="2019-03" db="EMBL/GenBank/DDBJ databases">
        <title>Complete Genome Sequence of Paraburkholderia dipogonis ICMP 19430T, a Nitrogen-fixing Symbiont of the South African Invasive Legume Dipogon lignosus in New Zealand.</title>
        <authorList>
            <person name="De Meyer S.E."/>
        </authorList>
    </citation>
    <scope>NUCLEOTIDE SEQUENCE [LARGE SCALE GENOMIC DNA]</scope>
    <source>
        <strain evidence="2 3">ICMP 19430</strain>
    </source>
</reference>
<feature type="transmembrane region" description="Helical" evidence="1">
    <location>
        <begin position="21"/>
        <end position="41"/>
    </location>
</feature>
<gene>
    <name evidence="2" type="ORF">E2553_42945</name>
</gene>
<evidence type="ECO:0000313" key="2">
    <source>
        <dbReference type="EMBL" id="TFE36501.1"/>
    </source>
</evidence>
<dbReference type="EMBL" id="SNVI01000008">
    <property type="protein sequence ID" value="TFE36501.1"/>
    <property type="molecule type" value="Genomic_DNA"/>
</dbReference>
<name>A0A4Y8MGB9_9BURK</name>
<keyword evidence="1" id="KW-0812">Transmembrane</keyword>
<dbReference type="RefSeq" id="WP_134466602.1">
    <property type="nucleotide sequence ID" value="NZ_SNVI01000008.1"/>
</dbReference>